<feature type="transmembrane region" description="Helical" evidence="1">
    <location>
        <begin position="262"/>
        <end position="283"/>
    </location>
</feature>
<protein>
    <submittedName>
        <fullName evidence="2">Uncharacterized protein</fullName>
    </submittedName>
</protein>
<organism evidence="2">
    <name type="scientific">uncultured marine virus</name>
    <dbReference type="NCBI Taxonomy" id="186617"/>
    <lineage>
        <taxon>Viruses</taxon>
        <taxon>environmental samples</taxon>
    </lineage>
</organism>
<evidence type="ECO:0000256" key="1">
    <source>
        <dbReference type="SAM" id="Phobius"/>
    </source>
</evidence>
<reference evidence="2" key="1">
    <citation type="journal article" date="2015" name="Front. Microbiol.">
        <title>Combining genomic sequencing methods to explore viral diversity and reveal potential virus-host interactions.</title>
        <authorList>
            <person name="Chow C.E."/>
            <person name="Winget D.M."/>
            <person name="White R.A.III."/>
            <person name="Hallam S.J."/>
            <person name="Suttle C.A."/>
        </authorList>
    </citation>
    <scope>NUCLEOTIDE SEQUENCE</scope>
    <source>
        <strain evidence="2">Oxic1_5</strain>
    </source>
</reference>
<name>A0A0F7L5Y0_9VIRU</name>
<keyword evidence="1" id="KW-0812">Transmembrane</keyword>
<accession>A0A0F7L5Y0</accession>
<evidence type="ECO:0000313" key="2">
    <source>
        <dbReference type="EMBL" id="AKH47934.1"/>
    </source>
</evidence>
<keyword evidence="1" id="KW-0472">Membrane</keyword>
<feature type="transmembrane region" description="Helical" evidence="1">
    <location>
        <begin position="289"/>
        <end position="319"/>
    </location>
</feature>
<dbReference type="EMBL" id="KR029600">
    <property type="protein sequence ID" value="AKH47934.1"/>
    <property type="molecule type" value="Genomic_DNA"/>
</dbReference>
<keyword evidence="1" id="KW-1133">Transmembrane helix</keyword>
<reference evidence="2" key="2">
    <citation type="submission" date="2015-03" db="EMBL/GenBank/DDBJ databases">
        <authorList>
            <person name="Chow C.-E.T."/>
            <person name="Winget D.M."/>
            <person name="White R.A.III."/>
            <person name="Hallam S.J."/>
            <person name="Suttle C.A."/>
        </authorList>
    </citation>
    <scope>NUCLEOTIDE SEQUENCE</scope>
    <source>
        <strain evidence="2">Oxic1_5</strain>
    </source>
</reference>
<proteinExistence type="predicted"/>
<sequence>MLISPSISRSYEGVIPIPTLAFASSRYKSVLFELSSNSTSTADVIEYRDFAIVVDAADTSASVTPSPSPPVSCKSNFLLEAFHVITSPSPLWATFGISKSLAASRNVAPEPPPLGLGRSGNSFLNCSVALLLRGISLSFPSSLARSILSPSLPSFPSLPGSPLSPLILLPSLPESPLSPLSPLILLPSLPESPLSPLSPLMLSPSLPSSGMWSSKNSFKIGLISSLTSSILSSKTSSVSFNLSKINKSLSPPPKMASFSRSFFLLSCFAMCITLLLYYITVIVSGHMGYILILISLIGFAIFFPPILLVYIFLMGLLLVD</sequence>